<dbReference type="AlphaFoldDB" id="A0AAW4MWJ5"/>
<evidence type="ECO:0000313" key="6">
    <source>
        <dbReference type="Proteomes" id="UP001196408"/>
    </source>
</evidence>
<evidence type="ECO:0000259" key="3">
    <source>
        <dbReference type="PROSITE" id="PS01031"/>
    </source>
</evidence>
<dbReference type="CDD" id="cd06471">
    <property type="entry name" value="ACD_LpsHSP_like"/>
    <property type="match status" value="1"/>
</dbReference>
<protein>
    <submittedName>
        <fullName evidence="4">Hsp20/alpha crystallin family protein</fullName>
    </submittedName>
</protein>
<name>A0AAW4MWJ5_9FIRM</name>
<dbReference type="InterPro" id="IPR002068">
    <property type="entry name" value="A-crystallin/Hsp20_dom"/>
</dbReference>
<sequence length="131" mass="15080">MRYYPSFNDMFDDLFDTESKNPTKANTMLCDIRETETTYVMNIALPGYKKEDIALELKDGYLKVSASAKKEETAGRIVRRERYSGNCSRSFYVGEGFTEEDIKAKFDNGELMISVPKEAPKRVEKKSITIY</sequence>
<comment type="caution">
    <text evidence="4">The sequence shown here is derived from an EMBL/GenBank/DDBJ whole genome shotgun (WGS) entry which is preliminary data.</text>
</comment>
<accession>A0AAW4MWJ5</accession>
<proteinExistence type="inferred from homology"/>
<evidence type="ECO:0000256" key="1">
    <source>
        <dbReference type="PROSITE-ProRule" id="PRU00285"/>
    </source>
</evidence>
<dbReference type="PANTHER" id="PTHR11527">
    <property type="entry name" value="HEAT-SHOCK PROTEIN 20 FAMILY MEMBER"/>
    <property type="match status" value="1"/>
</dbReference>
<comment type="similarity">
    <text evidence="1 2">Belongs to the small heat shock protein (HSP20) family.</text>
</comment>
<dbReference type="EMBL" id="JAHOEF010000052">
    <property type="protein sequence ID" value="MBV3383153.1"/>
    <property type="molecule type" value="Genomic_DNA"/>
</dbReference>
<dbReference type="EMBL" id="JAHOEL010000049">
    <property type="protein sequence ID" value="MBV3393144.1"/>
    <property type="molecule type" value="Genomic_DNA"/>
</dbReference>
<dbReference type="RefSeq" id="WP_217747919.1">
    <property type="nucleotide sequence ID" value="NZ_JAHOEB010000050.1"/>
</dbReference>
<evidence type="ECO:0000313" key="4">
    <source>
        <dbReference type="EMBL" id="MBV3383153.1"/>
    </source>
</evidence>
<dbReference type="Proteomes" id="UP001197492">
    <property type="component" value="Unassembled WGS sequence"/>
</dbReference>
<keyword evidence="7" id="KW-1185">Reference proteome</keyword>
<dbReference type="InterPro" id="IPR031107">
    <property type="entry name" value="Small_HSP"/>
</dbReference>
<reference evidence="4 7" key="1">
    <citation type="submission" date="2021-06" db="EMBL/GenBank/DDBJ databases">
        <title>Collection of gut derived symbiotic bacterial strains cultured from healthy donors.</title>
        <authorList>
            <person name="Lin H."/>
            <person name="Littmann E."/>
            <person name="Pamer E.G."/>
        </authorList>
    </citation>
    <scope>NUCLEOTIDE SEQUENCE</scope>
    <source>
        <strain evidence="5 7">MSK.21.70</strain>
        <strain evidence="4">MSK.21.82</strain>
    </source>
</reference>
<organism evidence="4 6">
    <name type="scientific">Catenibacterium mitsuokai</name>
    <dbReference type="NCBI Taxonomy" id="100886"/>
    <lineage>
        <taxon>Bacteria</taxon>
        <taxon>Bacillati</taxon>
        <taxon>Bacillota</taxon>
        <taxon>Erysipelotrichia</taxon>
        <taxon>Erysipelotrichales</taxon>
        <taxon>Coprobacillaceae</taxon>
        <taxon>Catenibacterium</taxon>
    </lineage>
</organism>
<dbReference type="Proteomes" id="UP001196408">
    <property type="component" value="Unassembled WGS sequence"/>
</dbReference>
<evidence type="ECO:0000313" key="7">
    <source>
        <dbReference type="Proteomes" id="UP001197492"/>
    </source>
</evidence>
<dbReference type="GeneID" id="301322598"/>
<dbReference type="PROSITE" id="PS01031">
    <property type="entry name" value="SHSP"/>
    <property type="match status" value="1"/>
</dbReference>
<evidence type="ECO:0000313" key="5">
    <source>
        <dbReference type="EMBL" id="MBV3393144.1"/>
    </source>
</evidence>
<evidence type="ECO:0000256" key="2">
    <source>
        <dbReference type="RuleBase" id="RU003616"/>
    </source>
</evidence>
<dbReference type="Pfam" id="PF00011">
    <property type="entry name" value="HSP20"/>
    <property type="match status" value="1"/>
</dbReference>
<gene>
    <name evidence="4" type="ORF">KSV97_07970</name>
    <name evidence="5" type="ORF">KSW06_07740</name>
</gene>
<feature type="domain" description="SHSP" evidence="3">
    <location>
        <begin position="20"/>
        <end position="131"/>
    </location>
</feature>